<reference evidence="2" key="1">
    <citation type="submission" date="2021-05" db="EMBL/GenBank/DDBJ databases">
        <authorList>
            <person name="Alioto T."/>
            <person name="Alioto T."/>
            <person name="Gomez Garrido J."/>
        </authorList>
    </citation>
    <scope>NUCLEOTIDE SEQUENCE</scope>
</reference>
<name>A0A8D9B910_9HEMI</name>
<organism evidence="2">
    <name type="scientific">Cacopsylla melanoneura</name>
    <dbReference type="NCBI Taxonomy" id="428564"/>
    <lineage>
        <taxon>Eukaryota</taxon>
        <taxon>Metazoa</taxon>
        <taxon>Ecdysozoa</taxon>
        <taxon>Arthropoda</taxon>
        <taxon>Hexapoda</taxon>
        <taxon>Insecta</taxon>
        <taxon>Pterygota</taxon>
        <taxon>Neoptera</taxon>
        <taxon>Paraneoptera</taxon>
        <taxon>Hemiptera</taxon>
        <taxon>Sternorrhyncha</taxon>
        <taxon>Psylloidea</taxon>
        <taxon>Psyllidae</taxon>
        <taxon>Psyllinae</taxon>
        <taxon>Cacopsylla</taxon>
    </lineage>
</organism>
<accession>A0A8D9B910</accession>
<sequence length="101" mass="11700">MMQHRFHMTWLCLSFRTVQRHVVAGLIDVVLVLLRSLGRVLMVERYGGFIQRGYVGWGITMLDVDGNVPGLWRQDMSDGHRARASGIYKRRTDENKSQSHQ</sequence>
<protein>
    <submittedName>
        <fullName evidence="2">Uncharacterized protein</fullName>
    </submittedName>
</protein>
<evidence type="ECO:0000256" key="1">
    <source>
        <dbReference type="SAM" id="MobiDB-lite"/>
    </source>
</evidence>
<evidence type="ECO:0000313" key="2">
    <source>
        <dbReference type="EMBL" id="CAG6780873.1"/>
    </source>
</evidence>
<feature type="compositionally biased region" description="Basic and acidic residues" evidence="1">
    <location>
        <begin position="90"/>
        <end position="101"/>
    </location>
</feature>
<dbReference type="EMBL" id="HBUF01455010">
    <property type="protein sequence ID" value="CAG6743860.1"/>
    <property type="molecule type" value="Transcribed_RNA"/>
</dbReference>
<dbReference type="AlphaFoldDB" id="A0A8D9B910"/>
<proteinExistence type="predicted"/>
<feature type="region of interest" description="Disordered" evidence="1">
    <location>
        <begin position="73"/>
        <end position="101"/>
    </location>
</feature>
<dbReference type="EMBL" id="HBUF01323324">
    <property type="protein sequence ID" value="CAG6695416.1"/>
    <property type="molecule type" value="Transcribed_RNA"/>
</dbReference>
<dbReference type="EMBL" id="HBUF01620536">
    <property type="protein sequence ID" value="CAG6780873.1"/>
    <property type="molecule type" value="Transcribed_RNA"/>
</dbReference>